<protein>
    <submittedName>
        <fullName evidence="3">Uncharacterized protein</fullName>
    </submittedName>
</protein>
<feature type="transmembrane region" description="Helical" evidence="2">
    <location>
        <begin position="12"/>
        <end position="39"/>
    </location>
</feature>
<evidence type="ECO:0000313" key="4">
    <source>
        <dbReference type="Proteomes" id="UP000027195"/>
    </source>
</evidence>
<name>A0A067MB52_BOTB1</name>
<dbReference type="AlphaFoldDB" id="A0A067MB52"/>
<keyword evidence="4" id="KW-1185">Reference proteome</keyword>
<feature type="non-terminal residue" evidence="3">
    <location>
        <position position="67"/>
    </location>
</feature>
<gene>
    <name evidence="3" type="ORF">BOTBODRAFT_34981</name>
</gene>
<dbReference type="InParanoid" id="A0A067MB52"/>
<keyword evidence="2" id="KW-1133">Transmembrane helix</keyword>
<dbReference type="Proteomes" id="UP000027195">
    <property type="component" value="Unassembled WGS sequence"/>
</dbReference>
<keyword evidence="2" id="KW-0812">Transmembrane</keyword>
<dbReference type="EMBL" id="KL198054">
    <property type="protein sequence ID" value="KDQ11905.1"/>
    <property type="molecule type" value="Genomic_DNA"/>
</dbReference>
<evidence type="ECO:0000256" key="2">
    <source>
        <dbReference type="SAM" id="Phobius"/>
    </source>
</evidence>
<organism evidence="3 4">
    <name type="scientific">Botryobasidium botryosum (strain FD-172 SS1)</name>
    <dbReference type="NCBI Taxonomy" id="930990"/>
    <lineage>
        <taxon>Eukaryota</taxon>
        <taxon>Fungi</taxon>
        <taxon>Dikarya</taxon>
        <taxon>Basidiomycota</taxon>
        <taxon>Agaricomycotina</taxon>
        <taxon>Agaricomycetes</taxon>
        <taxon>Cantharellales</taxon>
        <taxon>Botryobasidiaceae</taxon>
        <taxon>Botryobasidium</taxon>
    </lineage>
</organism>
<feature type="region of interest" description="Disordered" evidence="1">
    <location>
        <begin position="47"/>
        <end position="67"/>
    </location>
</feature>
<evidence type="ECO:0000313" key="3">
    <source>
        <dbReference type="EMBL" id="KDQ11905.1"/>
    </source>
</evidence>
<accession>A0A067MB52</accession>
<dbReference type="HOGENOM" id="CLU_2819390_0_0_1"/>
<evidence type="ECO:0000256" key="1">
    <source>
        <dbReference type="SAM" id="MobiDB-lite"/>
    </source>
</evidence>
<keyword evidence="2" id="KW-0472">Membrane</keyword>
<sequence length="67" mass="7383">MSKYLSAANHILLTIINILHCLTFSPTAPLVIPPLALVLHVRPPLHHRSHPSQLSHSPTAHPATRVF</sequence>
<reference evidence="4" key="1">
    <citation type="journal article" date="2014" name="Proc. Natl. Acad. Sci. U.S.A.">
        <title>Extensive sampling of basidiomycete genomes demonstrates inadequacy of the white-rot/brown-rot paradigm for wood decay fungi.</title>
        <authorList>
            <person name="Riley R."/>
            <person name="Salamov A.A."/>
            <person name="Brown D.W."/>
            <person name="Nagy L.G."/>
            <person name="Floudas D."/>
            <person name="Held B.W."/>
            <person name="Levasseur A."/>
            <person name="Lombard V."/>
            <person name="Morin E."/>
            <person name="Otillar R."/>
            <person name="Lindquist E.A."/>
            <person name="Sun H."/>
            <person name="LaButti K.M."/>
            <person name="Schmutz J."/>
            <person name="Jabbour D."/>
            <person name="Luo H."/>
            <person name="Baker S.E."/>
            <person name="Pisabarro A.G."/>
            <person name="Walton J.D."/>
            <person name="Blanchette R.A."/>
            <person name="Henrissat B."/>
            <person name="Martin F."/>
            <person name="Cullen D."/>
            <person name="Hibbett D.S."/>
            <person name="Grigoriev I.V."/>
        </authorList>
    </citation>
    <scope>NUCLEOTIDE SEQUENCE [LARGE SCALE GENOMIC DNA]</scope>
    <source>
        <strain evidence="4">FD-172 SS1</strain>
    </source>
</reference>
<proteinExistence type="predicted"/>